<gene>
    <name evidence="2" type="ORF">CAZ10_34210</name>
</gene>
<organism evidence="2 3">
    <name type="scientific">Pseudomonas aeruginosa</name>
    <dbReference type="NCBI Taxonomy" id="287"/>
    <lineage>
        <taxon>Bacteria</taxon>
        <taxon>Pseudomonadati</taxon>
        <taxon>Pseudomonadota</taxon>
        <taxon>Gammaproteobacteria</taxon>
        <taxon>Pseudomonadales</taxon>
        <taxon>Pseudomonadaceae</taxon>
        <taxon>Pseudomonas</taxon>
    </lineage>
</organism>
<dbReference type="InterPro" id="IPR041115">
    <property type="entry name" value="SLATT_5"/>
</dbReference>
<evidence type="ECO:0000313" key="3">
    <source>
        <dbReference type="Proteomes" id="UP000194857"/>
    </source>
</evidence>
<dbReference type="RefSeq" id="WP_031301320.1">
    <property type="nucleotide sequence ID" value="NZ_CAADLW010000405.1"/>
</dbReference>
<evidence type="ECO:0000313" key="2">
    <source>
        <dbReference type="EMBL" id="OTI55319.1"/>
    </source>
</evidence>
<reference evidence="3" key="1">
    <citation type="submission" date="2017-05" db="EMBL/GenBank/DDBJ databases">
        <authorList>
            <person name="Giani T."/>
            <person name="Arena F."/>
            <person name="Pollini S."/>
            <person name="Di Pilato V."/>
            <person name="D'Andrea M.M."/>
            <person name="Henrici De Angelis L."/>
            <person name="Bassetti M."/>
            <person name="Rossolini G.M."/>
        </authorList>
    </citation>
    <scope>NUCLEOTIDE SEQUENCE [LARGE SCALE GENOMIC DNA]</scope>
    <source>
        <strain evidence="3">S567_C10_BS</strain>
    </source>
</reference>
<protein>
    <recommendedName>
        <fullName evidence="1">SMODS and SLOG-associating 2TM effector domain-containing protein</fullName>
    </recommendedName>
</protein>
<proteinExistence type="predicted"/>
<dbReference type="Pfam" id="PF18160">
    <property type="entry name" value="SLATT_5"/>
    <property type="match status" value="1"/>
</dbReference>
<dbReference type="Proteomes" id="UP000194857">
    <property type="component" value="Unassembled WGS sequence"/>
</dbReference>
<name>A0A241XG88_PSEAI</name>
<dbReference type="NCBIfam" id="NF033631">
    <property type="entry name" value="SLATT_5"/>
    <property type="match status" value="1"/>
</dbReference>
<feature type="domain" description="SMODS and SLOG-associating 2TM effector" evidence="1">
    <location>
        <begin position="2"/>
        <end position="172"/>
    </location>
</feature>
<dbReference type="EMBL" id="NFFZ01000030">
    <property type="protein sequence ID" value="OTI55319.1"/>
    <property type="molecule type" value="Genomic_DNA"/>
</dbReference>
<evidence type="ECO:0000259" key="1">
    <source>
        <dbReference type="Pfam" id="PF18160"/>
    </source>
</evidence>
<accession>A0A241XG88</accession>
<comment type="caution">
    <text evidence="2">The sequence shown here is derived from an EMBL/GenBank/DDBJ whole genome shotgun (WGS) entry which is preliminary data.</text>
</comment>
<dbReference type="AlphaFoldDB" id="A0A241XG88"/>
<sequence length="180" mass="20851">MRDNIWFTYKARIQAYKRLDWLDFHSQLLLVWYAILSTTLGVLTIRDSTLLGPNTDVLATILSVALLGVSLTVTNRDFRVRAMLMRSNYLQLQKLYREIPKESTPTTEQAKKYDELLAESENHREIDDRIARVFAHGLTSRAPTAFESFYAFQWLTLRFLITAALYILPVIAGIYSWKAV</sequence>